<dbReference type="OrthoDB" id="407298at2759"/>
<keyword evidence="12" id="KW-1185">Reference proteome</keyword>
<evidence type="ECO:0000256" key="5">
    <source>
        <dbReference type="ARBA" id="ARBA00023002"/>
    </source>
</evidence>
<dbReference type="Gene3D" id="1.10.489.10">
    <property type="entry name" value="Chloroperoxidase-like"/>
    <property type="match status" value="1"/>
</dbReference>
<evidence type="ECO:0000259" key="10">
    <source>
        <dbReference type="PROSITE" id="PS51405"/>
    </source>
</evidence>
<dbReference type="STRING" id="1408163.A0A0F4Z709"/>
<comment type="caution">
    <text evidence="11">The sequence shown here is derived from an EMBL/GenBank/DDBJ whole genome shotgun (WGS) entry which is preliminary data.</text>
</comment>
<dbReference type="GO" id="GO:0004601">
    <property type="term" value="F:peroxidase activity"/>
    <property type="evidence" value="ECO:0007669"/>
    <property type="project" value="UniProtKB-KW"/>
</dbReference>
<dbReference type="RefSeq" id="XP_013332493.1">
    <property type="nucleotide sequence ID" value="XM_013477039.1"/>
</dbReference>
<dbReference type="InterPro" id="IPR000028">
    <property type="entry name" value="Chloroperoxidase"/>
</dbReference>
<dbReference type="PANTHER" id="PTHR33577:SF16">
    <property type="entry name" value="HEME HALOPEROXIDASE FAMILY PROFILE DOMAIN-CONTAINING PROTEIN"/>
    <property type="match status" value="1"/>
</dbReference>
<dbReference type="InterPro" id="IPR036851">
    <property type="entry name" value="Chloroperoxidase-like_sf"/>
</dbReference>
<accession>A0A0F4Z709</accession>
<evidence type="ECO:0000256" key="2">
    <source>
        <dbReference type="ARBA" id="ARBA00022559"/>
    </source>
</evidence>
<gene>
    <name evidence="11" type="ORF">T310_0084</name>
</gene>
<evidence type="ECO:0000256" key="8">
    <source>
        <dbReference type="SAM" id="MobiDB-lite"/>
    </source>
</evidence>
<evidence type="ECO:0000313" key="12">
    <source>
        <dbReference type="Proteomes" id="UP000053958"/>
    </source>
</evidence>
<evidence type="ECO:0000256" key="6">
    <source>
        <dbReference type="ARBA" id="ARBA00023004"/>
    </source>
</evidence>
<sequence>MRFQDWFLPLALLGAGISPAHAWPTTGHLARLMAKSTHGAEKRCPFADIRAGIEKAIEKRSLLEPTSSPIDISGEHSFQPPDFSNGDQRGPCPGLNALANHGYIPRNGVVTMADVIPAINQVYGMGLDISTILAVMGTVFVGDVLSLAPGFSIGGFSPAVQNILGNLEGLLGEPRGLNGSHNIIEADSSNTRDDLYVTGDNTRLNLTQFIEWYQMADQDGNNGTFSMDLMAKRAKIRFEESIATNPNFYYGPFTGAIARNAGYIFPGRFFRNYSAENPEGVLTKEIVKNFFAVYGEDGNLTYKEGWERIPENWYRMPVDYTLVQLNLDLLDFGLKYPELLSIGGNTGTVNSFTGVDIANLTGGVLNAATLLEGNNLLCLVFEVVKTVSPNLLSGIWATLAQPLELITNAIDTPLLNLSCPAFKDLQIGGQPIWEALKNDFPGAMMSNSTL</sequence>
<reference evidence="11 12" key="1">
    <citation type="submission" date="2015-04" db="EMBL/GenBank/DDBJ databases">
        <authorList>
            <person name="Heijne W.H."/>
            <person name="Fedorova N.D."/>
            <person name="Nierman W.C."/>
            <person name="Vollebregt A.W."/>
            <person name="Zhao Z."/>
            <person name="Wu L."/>
            <person name="Kumar M."/>
            <person name="Stam H."/>
            <person name="van den Berg M.A."/>
            <person name="Pel H.J."/>
        </authorList>
    </citation>
    <scope>NUCLEOTIDE SEQUENCE [LARGE SCALE GENOMIC DNA]</scope>
    <source>
        <strain evidence="11 12">CBS 393.64</strain>
    </source>
</reference>
<evidence type="ECO:0000256" key="3">
    <source>
        <dbReference type="ARBA" id="ARBA00022617"/>
    </source>
</evidence>
<keyword evidence="3" id="KW-0349">Heme</keyword>
<feature type="domain" description="Heme haloperoxidase family profile" evidence="10">
    <location>
        <begin position="74"/>
        <end position="327"/>
    </location>
</feature>
<dbReference type="Pfam" id="PF01328">
    <property type="entry name" value="Peroxidase_2"/>
    <property type="match status" value="1"/>
</dbReference>
<keyword evidence="5" id="KW-0560">Oxidoreductase</keyword>
<dbReference type="Proteomes" id="UP000053958">
    <property type="component" value="Unassembled WGS sequence"/>
</dbReference>
<dbReference type="PROSITE" id="PS51405">
    <property type="entry name" value="HEME_HALOPEROXIDASE"/>
    <property type="match status" value="1"/>
</dbReference>
<dbReference type="EMBL" id="LASV01000007">
    <property type="protein sequence ID" value="KKA25881.1"/>
    <property type="molecule type" value="Genomic_DNA"/>
</dbReference>
<evidence type="ECO:0000256" key="7">
    <source>
        <dbReference type="ARBA" id="ARBA00025795"/>
    </source>
</evidence>
<dbReference type="PANTHER" id="PTHR33577">
    <property type="entry name" value="STERIGMATOCYSTIN BIOSYNTHESIS PEROXIDASE STCC-RELATED"/>
    <property type="match status" value="1"/>
</dbReference>
<feature type="region of interest" description="Disordered" evidence="8">
    <location>
        <begin position="66"/>
        <end position="87"/>
    </location>
</feature>
<keyword evidence="4" id="KW-0479">Metal-binding</keyword>
<dbReference type="GeneID" id="25312148"/>
<evidence type="ECO:0000313" key="11">
    <source>
        <dbReference type="EMBL" id="KKA25881.1"/>
    </source>
</evidence>
<keyword evidence="6" id="KW-0408">Iron</keyword>
<evidence type="ECO:0000256" key="9">
    <source>
        <dbReference type="SAM" id="SignalP"/>
    </source>
</evidence>
<keyword evidence="2" id="KW-0575">Peroxidase</keyword>
<dbReference type="SUPFAM" id="SSF47571">
    <property type="entry name" value="Cloroperoxidase"/>
    <property type="match status" value="1"/>
</dbReference>
<name>A0A0F4Z709_RASE3</name>
<dbReference type="AlphaFoldDB" id="A0A0F4Z709"/>
<keyword evidence="9" id="KW-0732">Signal</keyword>
<protein>
    <submittedName>
        <fullName evidence="11">Oxidase</fullName>
    </submittedName>
</protein>
<proteinExistence type="inferred from homology"/>
<organism evidence="11 12">
    <name type="scientific">Rasamsonia emersonii (strain ATCC 16479 / CBS 393.64 / IMI 116815)</name>
    <dbReference type="NCBI Taxonomy" id="1408163"/>
    <lineage>
        <taxon>Eukaryota</taxon>
        <taxon>Fungi</taxon>
        <taxon>Dikarya</taxon>
        <taxon>Ascomycota</taxon>
        <taxon>Pezizomycotina</taxon>
        <taxon>Eurotiomycetes</taxon>
        <taxon>Eurotiomycetidae</taxon>
        <taxon>Eurotiales</taxon>
        <taxon>Trichocomaceae</taxon>
        <taxon>Rasamsonia</taxon>
    </lineage>
</organism>
<comment type="similarity">
    <text evidence="7">Belongs to the chloroperoxidase family.</text>
</comment>
<evidence type="ECO:0000256" key="1">
    <source>
        <dbReference type="ARBA" id="ARBA00001970"/>
    </source>
</evidence>
<comment type="cofactor">
    <cofactor evidence="1">
        <name>heme b</name>
        <dbReference type="ChEBI" id="CHEBI:60344"/>
    </cofactor>
</comment>
<evidence type="ECO:0000256" key="4">
    <source>
        <dbReference type="ARBA" id="ARBA00022723"/>
    </source>
</evidence>
<feature type="chain" id="PRO_5002482294" evidence="9">
    <location>
        <begin position="23"/>
        <end position="450"/>
    </location>
</feature>
<dbReference type="GO" id="GO:0046872">
    <property type="term" value="F:metal ion binding"/>
    <property type="evidence" value="ECO:0007669"/>
    <property type="project" value="UniProtKB-KW"/>
</dbReference>
<feature type="signal peptide" evidence="9">
    <location>
        <begin position="1"/>
        <end position="22"/>
    </location>
</feature>